<comment type="activity regulation">
    <text evidence="12">Na(+) is not transported, but it plays an essential structural role and its presence is essential for fluoride channel function.</text>
</comment>
<feature type="transmembrane region" description="Helical" evidence="12">
    <location>
        <begin position="98"/>
        <end position="125"/>
    </location>
</feature>
<dbReference type="OrthoDB" id="9806299at2"/>
<keyword evidence="2 12" id="KW-1003">Cell membrane</keyword>
<evidence type="ECO:0000256" key="3">
    <source>
        <dbReference type="ARBA" id="ARBA00022519"/>
    </source>
</evidence>
<evidence type="ECO:0000256" key="11">
    <source>
        <dbReference type="ARBA" id="ARBA00035585"/>
    </source>
</evidence>
<keyword evidence="8 12" id="KW-0472">Membrane</keyword>
<comment type="subcellular location">
    <subcellularLocation>
        <location evidence="1 12">Cell membrane</location>
        <topology evidence="1 12">Multi-pass membrane protein</topology>
    </subcellularLocation>
</comment>
<keyword evidence="3" id="KW-0997">Cell inner membrane</keyword>
<accession>A0A0W0TGM3</accession>
<name>A0A0W0TGM3_9GAMM</name>
<keyword evidence="6 12" id="KW-0915">Sodium</keyword>
<dbReference type="EMBL" id="LNYC01000080">
    <property type="protein sequence ID" value="KTC94738.1"/>
    <property type="molecule type" value="Genomic_DNA"/>
</dbReference>
<keyword evidence="12" id="KW-0813">Transport</keyword>
<evidence type="ECO:0000313" key="14">
    <source>
        <dbReference type="Proteomes" id="UP000054785"/>
    </source>
</evidence>
<dbReference type="STRING" id="45065.Lgee_2266"/>
<dbReference type="GO" id="GO:0140114">
    <property type="term" value="P:cellular detoxification of fluoride"/>
    <property type="evidence" value="ECO:0007669"/>
    <property type="project" value="UniProtKB-UniRule"/>
</dbReference>
<feature type="binding site" evidence="12">
    <location>
        <position position="79"/>
    </location>
    <ligand>
        <name>Na(+)</name>
        <dbReference type="ChEBI" id="CHEBI:29101"/>
        <note>structural</note>
    </ligand>
</feature>
<keyword evidence="5 12" id="KW-1133">Transmembrane helix</keyword>
<reference evidence="13 14" key="1">
    <citation type="submission" date="2015-11" db="EMBL/GenBank/DDBJ databases">
        <title>Genomic analysis of 38 Legionella species identifies large and diverse effector repertoires.</title>
        <authorList>
            <person name="Burstein D."/>
            <person name="Amaro F."/>
            <person name="Zusman T."/>
            <person name="Lifshitz Z."/>
            <person name="Cohen O."/>
            <person name="Gilbert J.A."/>
            <person name="Pupko T."/>
            <person name="Shuman H.A."/>
            <person name="Segal G."/>
        </authorList>
    </citation>
    <scope>NUCLEOTIDE SEQUENCE [LARGE SCALE GENOMIC DNA]</scope>
    <source>
        <strain evidence="13 14">ATCC 49504</strain>
    </source>
</reference>
<dbReference type="PANTHER" id="PTHR28259:SF1">
    <property type="entry name" value="FLUORIDE EXPORT PROTEIN 1-RELATED"/>
    <property type="match status" value="1"/>
</dbReference>
<evidence type="ECO:0000256" key="5">
    <source>
        <dbReference type="ARBA" id="ARBA00022989"/>
    </source>
</evidence>
<dbReference type="Pfam" id="PF02537">
    <property type="entry name" value="CRCB"/>
    <property type="match status" value="1"/>
</dbReference>
<feature type="binding site" evidence="12">
    <location>
        <position position="76"/>
    </location>
    <ligand>
        <name>Na(+)</name>
        <dbReference type="ChEBI" id="CHEBI:29101"/>
        <note>structural</note>
    </ligand>
</feature>
<feature type="transmembrane region" description="Helical" evidence="12">
    <location>
        <begin position="34"/>
        <end position="56"/>
    </location>
</feature>
<evidence type="ECO:0000256" key="6">
    <source>
        <dbReference type="ARBA" id="ARBA00023053"/>
    </source>
</evidence>
<evidence type="ECO:0000256" key="1">
    <source>
        <dbReference type="ARBA" id="ARBA00004651"/>
    </source>
</evidence>
<dbReference type="GO" id="GO:0062054">
    <property type="term" value="F:fluoride channel activity"/>
    <property type="evidence" value="ECO:0007669"/>
    <property type="project" value="UniProtKB-UniRule"/>
</dbReference>
<evidence type="ECO:0000256" key="12">
    <source>
        <dbReference type="HAMAP-Rule" id="MF_00454"/>
    </source>
</evidence>
<evidence type="ECO:0000256" key="9">
    <source>
        <dbReference type="ARBA" id="ARBA00023303"/>
    </source>
</evidence>
<organism evidence="13 14">
    <name type="scientific">Legionella geestiana</name>
    <dbReference type="NCBI Taxonomy" id="45065"/>
    <lineage>
        <taxon>Bacteria</taxon>
        <taxon>Pseudomonadati</taxon>
        <taxon>Pseudomonadota</taxon>
        <taxon>Gammaproteobacteria</taxon>
        <taxon>Legionellales</taxon>
        <taxon>Legionellaceae</taxon>
        <taxon>Legionella</taxon>
    </lineage>
</organism>
<feature type="transmembrane region" description="Helical" evidence="12">
    <location>
        <begin position="68"/>
        <end position="86"/>
    </location>
</feature>
<comment type="similarity">
    <text evidence="10 12">Belongs to the fluoride channel Fluc/FEX (TC 1.A.43) family.</text>
</comment>
<evidence type="ECO:0000256" key="4">
    <source>
        <dbReference type="ARBA" id="ARBA00022692"/>
    </source>
</evidence>
<dbReference type="PANTHER" id="PTHR28259">
    <property type="entry name" value="FLUORIDE EXPORT PROTEIN 1-RELATED"/>
    <property type="match status" value="1"/>
</dbReference>
<proteinExistence type="inferred from homology"/>
<keyword evidence="9 12" id="KW-0407">Ion channel</keyword>
<comment type="catalytic activity">
    <reaction evidence="11">
        <text>fluoride(in) = fluoride(out)</text>
        <dbReference type="Rhea" id="RHEA:76159"/>
        <dbReference type="ChEBI" id="CHEBI:17051"/>
    </reaction>
    <physiologicalReaction direction="left-to-right" evidence="11">
        <dbReference type="Rhea" id="RHEA:76160"/>
    </physiologicalReaction>
</comment>
<keyword evidence="12" id="KW-0479">Metal-binding</keyword>
<gene>
    <name evidence="12" type="primary">fluC</name>
    <name evidence="12" type="synonym">crcB</name>
    <name evidence="13" type="ORF">Lgee_2266</name>
</gene>
<dbReference type="GO" id="GO:0046872">
    <property type="term" value="F:metal ion binding"/>
    <property type="evidence" value="ECO:0007669"/>
    <property type="project" value="UniProtKB-KW"/>
</dbReference>
<keyword evidence="14" id="KW-1185">Reference proteome</keyword>
<dbReference type="InterPro" id="IPR003691">
    <property type="entry name" value="FluC"/>
</dbReference>
<evidence type="ECO:0000313" key="13">
    <source>
        <dbReference type="EMBL" id="KTC94738.1"/>
    </source>
</evidence>
<keyword evidence="7 12" id="KW-0406">Ion transport</keyword>
<evidence type="ECO:0000256" key="8">
    <source>
        <dbReference type="ARBA" id="ARBA00023136"/>
    </source>
</evidence>
<dbReference type="RefSeq" id="WP_051551073.1">
    <property type="nucleotide sequence ID" value="NZ_CAAAHN010000017.1"/>
</dbReference>
<dbReference type="HAMAP" id="MF_00454">
    <property type="entry name" value="FluC"/>
    <property type="match status" value="1"/>
</dbReference>
<protein>
    <recommendedName>
        <fullName evidence="12">Fluoride-specific ion channel FluC</fullName>
    </recommendedName>
</protein>
<comment type="caution">
    <text evidence="13">The sequence shown here is derived from an EMBL/GenBank/DDBJ whole genome shotgun (WGS) entry which is preliminary data.</text>
</comment>
<comment type="function">
    <text evidence="12">Fluoride-specific ion channel. Important for reducing fluoride concentration in the cell, thus reducing its toxicity.</text>
</comment>
<dbReference type="GO" id="GO:0005886">
    <property type="term" value="C:plasma membrane"/>
    <property type="evidence" value="ECO:0007669"/>
    <property type="project" value="UniProtKB-SubCell"/>
</dbReference>
<dbReference type="NCBIfam" id="TIGR00494">
    <property type="entry name" value="crcB"/>
    <property type="match status" value="1"/>
</dbReference>
<dbReference type="PATRIC" id="fig|45065.4.peg.2462"/>
<dbReference type="Proteomes" id="UP000054785">
    <property type="component" value="Unassembled WGS sequence"/>
</dbReference>
<evidence type="ECO:0000256" key="10">
    <source>
        <dbReference type="ARBA" id="ARBA00035120"/>
    </source>
</evidence>
<keyword evidence="4 12" id="KW-0812">Transmembrane</keyword>
<evidence type="ECO:0000256" key="7">
    <source>
        <dbReference type="ARBA" id="ARBA00023065"/>
    </source>
</evidence>
<dbReference type="AlphaFoldDB" id="A0A0W0TGM3"/>
<evidence type="ECO:0000256" key="2">
    <source>
        <dbReference type="ARBA" id="ARBA00022475"/>
    </source>
</evidence>
<sequence length="129" mass="13414">MVNGLVWIALGGSLGALARFGTVSIASRFTGSEYPFGTLTVNGLGSFLVGFIMVFVMERFSSVEAIRLFAVVGFLGAYTTFSSFAWETLMLHQQGETTAAVLNVVLNVTIALGAVIAGVLCARVLGGAA</sequence>